<evidence type="ECO:0000313" key="2">
    <source>
        <dbReference type="Proteomes" id="UP000646548"/>
    </source>
</evidence>
<accession>A0A834BUT2</accession>
<organism evidence="1 2">
    <name type="scientific">Oryzias melastigma</name>
    <name type="common">Marine medaka</name>
    <dbReference type="NCBI Taxonomy" id="30732"/>
    <lineage>
        <taxon>Eukaryota</taxon>
        <taxon>Metazoa</taxon>
        <taxon>Chordata</taxon>
        <taxon>Craniata</taxon>
        <taxon>Vertebrata</taxon>
        <taxon>Euteleostomi</taxon>
        <taxon>Actinopterygii</taxon>
        <taxon>Neopterygii</taxon>
        <taxon>Teleostei</taxon>
        <taxon>Neoteleostei</taxon>
        <taxon>Acanthomorphata</taxon>
        <taxon>Ovalentaria</taxon>
        <taxon>Atherinomorphae</taxon>
        <taxon>Beloniformes</taxon>
        <taxon>Adrianichthyidae</taxon>
        <taxon>Oryziinae</taxon>
        <taxon>Oryzias</taxon>
    </lineage>
</organism>
<gene>
    <name evidence="1" type="ORF">FQA47_008969</name>
</gene>
<dbReference type="EMBL" id="WKFB01000945">
    <property type="protein sequence ID" value="KAF6716658.1"/>
    <property type="molecule type" value="Genomic_DNA"/>
</dbReference>
<sequence>MRLVPAHPLHCGTPSYQRRAPSVCQQPARSAERSATATGSYSLTGPGAQLLSRHCEGLRVCTGEDEIHLSAICPSTDQVPWCRPPSGQLICNKSGTISLDPTYLGRPAQSKYLSPLYLISPGSRH</sequence>
<reference evidence="1" key="1">
    <citation type="journal article" name="BMC Genomics">
        <title>Long-read sequencing and de novo genome assembly of marine medaka (Oryzias melastigma).</title>
        <authorList>
            <person name="Liang P."/>
            <person name="Saqib H.S.A."/>
            <person name="Ni X."/>
            <person name="Shen Y."/>
        </authorList>
    </citation>
    <scope>NUCLEOTIDE SEQUENCE</scope>
    <source>
        <strain evidence="1">Bigg-433</strain>
    </source>
</reference>
<comment type="caution">
    <text evidence="1">The sequence shown here is derived from an EMBL/GenBank/DDBJ whole genome shotgun (WGS) entry which is preliminary data.</text>
</comment>
<evidence type="ECO:0000313" key="1">
    <source>
        <dbReference type="EMBL" id="KAF6716658.1"/>
    </source>
</evidence>
<name>A0A834BUT2_ORYME</name>
<dbReference type="Proteomes" id="UP000646548">
    <property type="component" value="Unassembled WGS sequence"/>
</dbReference>
<dbReference type="AlphaFoldDB" id="A0A834BUT2"/>
<protein>
    <submittedName>
        <fullName evidence="1">Uncharacterized protein</fullName>
    </submittedName>
</protein>
<proteinExistence type="predicted"/>